<evidence type="ECO:0000256" key="1">
    <source>
        <dbReference type="SAM" id="MobiDB-lite"/>
    </source>
</evidence>
<dbReference type="EMBL" id="KZ857427">
    <property type="protein sequence ID" value="RDX46488.1"/>
    <property type="molecule type" value="Genomic_DNA"/>
</dbReference>
<accession>A0A371D1Q8</accession>
<proteinExistence type="predicted"/>
<dbReference type="Proteomes" id="UP000256964">
    <property type="component" value="Unassembled WGS sequence"/>
</dbReference>
<sequence>MQCACTPETFDAAYSSKYLRNSSPWRQCEVSAWLAPAAPASRHRVSCYSGLARAGHGELASFFFIPRGAASHRLCFSASRSLYVRPGAVPRTSRAPAGGRAAGTVLHQQQQQQQRTADSGPPCSRPRLRRSGSRQAGFQRSTATSLRGGRHLSDVPMTRLLLAGRRTAAGAAHSAVPSIPSSATRYCHCVNALCRCGFSRSVGPLSPSA</sequence>
<gene>
    <name evidence="2" type="ORF">OH76DRAFT_843352</name>
</gene>
<name>A0A371D1Q8_9APHY</name>
<dbReference type="AlphaFoldDB" id="A0A371D1Q8"/>
<feature type="region of interest" description="Disordered" evidence="1">
    <location>
        <begin position="89"/>
        <end position="150"/>
    </location>
</feature>
<keyword evidence="3" id="KW-1185">Reference proteome</keyword>
<organism evidence="2 3">
    <name type="scientific">Lentinus brumalis</name>
    <dbReference type="NCBI Taxonomy" id="2498619"/>
    <lineage>
        <taxon>Eukaryota</taxon>
        <taxon>Fungi</taxon>
        <taxon>Dikarya</taxon>
        <taxon>Basidiomycota</taxon>
        <taxon>Agaricomycotina</taxon>
        <taxon>Agaricomycetes</taxon>
        <taxon>Polyporales</taxon>
        <taxon>Polyporaceae</taxon>
        <taxon>Lentinus</taxon>
    </lineage>
</organism>
<protein>
    <submittedName>
        <fullName evidence="2">Uncharacterized protein</fullName>
    </submittedName>
</protein>
<evidence type="ECO:0000313" key="3">
    <source>
        <dbReference type="Proteomes" id="UP000256964"/>
    </source>
</evidence>
<evidence type="ECO:0000313" key="2">
    <source>
        <dbReference type="EMBL" id="RDX46488.1"/>
    </source>
</evidence>
<feature type="compositionally biased region" description="Polar residues" evidence="1">
    <location>
        <begin position="133"/>
        <end position="145"/>
    </location>
</feature>
<reference evidence="2 3" key="1">
    <citation type="journal article" date="2018" name="Biotechnol. Biofuels">
        <title>Integrative visual omics of the white-rot fungus Polyporus brumalis exposes the biotechnological potential of its oxidative enzymes for delignifying raw plant biomass.</title>
        <authorList>
            <person name="Miyauchi S."/>
            <person name="Rancon A."/>
            <person name="Drula E."/>
            <person name="Hage H."/>
            <person name="Chaduli D."/>
            <person name="Favel A."/>
            <person name="Grisel S."/>
            <person name="Henrissat B."/>
            <person name="Herpoel-Gimbert I."/>
            <person name="Ruiz-Duenas F.J."/>
            <person name="Chevret D."/>
            <person name="Hainaut M."/>
            <person name="Lin J."/>
            <person name="Wang M."/>
            <person name="Pangilinan J."/>
            <person name="Lipzen A."/>
            <person name="Lesage-Meessen L."/>
            <person name="Navarro D."/>
            <person name="Riley R."/>
            <person name="Grigoriev I.V."/>
            <person name="Zhou S."/>
            <person name="Raouche S."/>
            <person name="Rosso M.N."/>
        </authorList>
    </citation>
    <scope>NUCLEOTIDE SEQUENCE [LARGE SCALE GENOMIC DNA]</scope>
    <source>
        <strain evidence="2 3">BRFM 1820</strain>
    </source>
</reference>